<gene>
    <name evidence="1" type="ORF">FRUB_06863</name>
</gene>
<evidence type="ECO:0000313" key="2">
    <source>
        <dbReference type="Proteomes" id="UP000214646"/>
    </source>
</evidence>
<dbReference type="PROSITE" id="PS51257">
    <property type="entry name" value="PROKAR_LIPOPROTEIN"/>
    <property type="match status" value="1"/>
</dbReference>
<keyword evidence="2" id="KW-1185">Reference proteome</keyword>
<comment type="caution">
    <text evidence="1">The sequence shown here is derived from an EMBL/GenBank/DDBJ whole genome shotgun (WGS) entry which is preliminary data.</text>
</comment>
<sequence>MSRLMRAAAGLVLVWVAVAGAGCAAKLNDERSFSLPEGSEPDKLLILNAQPSDQTIKVAVTASEPVDVYVFLTKDVAEPRDVAAGDRAKKALASKTGVTQDTLTAAVPAKQEYKVLIGLSEKSKKAEGKVKITN</sequence>
<name>A0A225D9U4_9BACT</name>
<dbReference type="Proteomes" id="UP000214646">
    <property type="component" value="Unassembled WGS sequence"/>
</dbReference>
<protein>
    <recommendedName>
        <fullName evidence="3">Lipoprotein</fullName>
    </recommendedName>
</protein>
<accession>A0A225D9U4</accession>
<reference evidence="2" key="1">
    <citation type="submission" date="2017-06" db="EMBL/GenBank/DDBJ databases">
        <title>Genome analysis of Fimbriiglobus ruber SP5, the first member of the order Planctomycetales with confirmed chitinolytic capability.</title>
        <authorList>
            <person name="Ravin N.V."/>
            <person name="Rakitin A.L."/>
            <person name="Ivanova A.A."/>
            <person name="Beletsky A.V."/>
            <person name="Kulichevskaya I.S."/>
            <person name="Mardanov A.V."/>
            <person name="Dedysh S.N."/>
        </authorList>
    </citation>
    <scope>NUCLEOTIDE SEQUENCE [LARGE SCALE GENOMIC DNA]</scope>
    <source>
        <strain evidence="2">SP5</strain>
    </source>
</reference>
<dbReference type="RefSeq" id="WP_143393629.1">
    <property type="nucleotide sequence ID" value="NZ_NIDE01000014.1"/>
</dbReference>
<organism evidence="1 2">
    <name type="scientific">Fimbriiglobus ruber</name>
    <dbReference type="NCBI Taxonomy" id="1908690"/>
    <lineage>
        <taxon>Bacteria</taxon>
        <taxon>Pseudomonadati</taxon>
        <taxon>Planctomycetota</taxon>
        <taxon>Planctomycetia</taxon>
        <taxon>Gemmatales</taxon>
        <taxon>Gemmataceae</taxon>
        <taxon>Fimbriiglobus</taxon>
    </lineage>
</organism>
<evidence type="ECO:0000313" key="1">
    <source>
        <dbReference type="EMBL" id="OWK37743.1"/>
    </source>
</evidence>
<proteinExistence type="predicted"/>
<dbReference type="AlphaFoldDB" id="A0A225D9U4"/>
<evidence type="ECO:0008006" key="3">
    <source>
        <dbReference type="Google" id="ProtNLM"/>
    </source>
</evidence>
<dbReference type="EMBL" id="NIDE01000014">
    <property type="protein sequence ID" value="OWK37743.1"/>
    <property type="molecule type" value="Genomic_DNA"/>
</dbReference>